<dbReference type="Proteomes" id="UP001597063">
    <property type="component" value="Unassembled WGS sequence"/>
</dbReference>
<sequence length="247" mass="28107">MTQEAGWTADAAEIFAIHCLEWVVSNEGSSVASCINALEPTLSHLRPIIQESRWDLLPYRSIAQLHDAKSILLDCFIASTEIYGDYVNPSVLDLLLRESSEADLEWWNDQRTWFRQLELRVTGVGIRRLQTIKRRRTDAPRKQSSISGALIDWLTSKPSVSETAQPRAEYAQWTDIDLFWESPHCYYEGIAVSREDAVEAARILERRGTLALQEDRIALIKKGTVIFSGYAEKVIQINNMHQGTINT</sequence>
<gene>
    <name evidence="1" type="ORF">ACFQZM_26055</name>
</gene>
<organism evidence="1 2">
    <name type="scientific">Actinomadura fibrosa</name>
    <dbReference type="NCBI Taxonomy" id="111802"/>
    <lineage>
        <taxon>Bacteria</taxon>
        <taxon>Bacillati</taxon>
        <taxon>Actinomycetota</taxon>
        <taxon>Actinomycetes</taxon>
        <taxon>Streptosporangiales</taxon>
        <taxon>Thermomonosporaceae</taxon>
        <taxon>Actinomadura</taxon>
    </lineage>
</organism>
<dbReference type="EMBL" id="JBHTGP010000013">
    <property type="protein sequence ID" value="MFD0687983.1"/>
    <property type="molecule type" value="Genomic_DNA"/>
</dbReference>
<protein>
    <submittedName>
        <fullName evidence="1">Uncharacterized protein</fullName>
    </submittedName>
</protein>
<evidence type="ECO:0000313" key="2">
    <source>
        <dbReference type="Proteomes" id="UP001597063"/>
    </source>
</evidence>
<evidence type="ECO:0000313" key="1">
    <source>
        <dbReference type="EMBL" id="MFD0687983.1"/>
    </source>
</evidence>
<dbReference type="RefSeq" id="WP_242619020.1">
    <property type="nucleotide sequence ID" value="NZ_CAACUY010000015.1"/>
</dbReference>
<reference evidence="2" key="1">
    <citation type="journal article" date="2019" name="Int. J. Syst. Evol. Microbiol.">
        <title>The Global Catalogue of Microorganisms (GCM) 10K type strain sequencing project: providing services to taxonomists for standard genome sequencing and annotation.</title>
        <authorList>
            <consortium name="The Broad Institute Genomics Platform"/>
            <consortium name="The Broad Institute Genome Sequencing Center for Infectious Disease"/>
            <person name="Wu L."/>
            <person name="Ma J."/>
        </authorList>
    </citation>
    <scope>NUCLEOTIDE SEQUENCE [LARGE SCALE GENOMIC DNA]</scope>
    <source>
        <strain evidence="2">JCM 9371</strain>
    </source>
</reference>
<comment type="caution">
    <text evidence="1">The sequence shown here is derived from an EMBL/GenBank/DDBJ whole genome shotgun (WGS) entry which is preliminary data.</text>
</comment>
<name>A0ABW2XRF6_9ACTN</name>
<proteinExistence type="predicted"/>
<keyword evidence="2" id="KW-1185">Reference proteome</keyword>
<accession>A0ABW2XRF6</accession>